<name>A0A072TVW1_MEDTR</name>
<dbReference type="EMBL" id="KL402728">
    <property type="protein sequence ID" value="KEH17660.1"/>
    <property type="molecule type" value="Genomic_DNA"/>
</dbReference>
<dbReference type="AlphaFoldDB" id="A0A072TVW1"/>
<dbReference type="HOGENOM" id="CLU_627586_0_0_1"/>
<reference evidence="2 4" key="2">
    <citation type="journal article" date="2014" name="BMC Genomics">
        <title>An improved genome release (version Mt4.0) for the model legume Medicago truncatula.</title>
        <authorList>
            <person name="Tang H."/>
            <person name="Krishnakumar V."/>
            <person name="Bidwell S."/>
            <person name="Rosen B."/>
            <person name="Chan A."/>
            <person name="Zhou S."/>
            <person name="Gentzbittel L."/>
            <person name="Childs K.L."/>
            <person name="Yandell M."/>
            <person name="Gundlach H."/>
            <person name="Mayer K.F."/>
            <person name="Schwartz D.C."/>
            <person name="Town C.D."/>
        </authorList>
    </citation>
    <scope>GENOME REANNOTATION</scope>
    <source>
        <strain evidence="2">A17</strain>
        <strain evidence="3 4">cv. Jemalong A17</strain>
    </source>
</reference>
<dbReference type="EnsemblPlants" id="KEH17660">
    <property type="protein sequence ID" value="KEH17660"/>
    <property type="gene ID" value="MTR_0003s0430"/>
</dbReference>
<evidence type="ECO:0000256" key="1">
    <source>
        <dbReference type="SAM" id="MobiDB-lite"/>
    </source>
</evidence>
<organism evidence="2 4">
    <name type="scientific">Medicago truncatula</name>
    <name type="common">Barrel medic</name>
    <name type="synonym">Medicago tribuloides</name>
    <dbReference type="NCBI Taxonomy" id="3880"/>
    <lineage>
        <taxon>Eukaryota</taxon>
        <taxon>Viridiplantae</taxon>
        <taxon>Streptophyta</taxon>
        <taxon>Embryophyta</taxon>
        <taxon>Tracheophyta</taxon>
        <taxon>Spermatophyta</taxon>
        <taxon>Magnoliopsida</taxon>
        <taxon>eudicotyledons</taxon>
        <taxon>Gunneridae</taxon>
        <taxon>Pentapetalae</taxon>
        <taxon>rosids</taxon>
        <taxon>fabids</taxon>
        <taxon>Fabales</taxon>
        <taxon>Fabaceae</taxon>
        <taxon>Papilionoideae</taxon>
        <taxon>50 kb inversion clade</taxon>
        <taxon>NPAAA clade</taxon>
        <taxon>Hologalegina</taxon>
        <taxon>IRL clade</taxon>
        <taxon>Trifolieae</taxon>
        <taxon>Medicago</taxon>
    </lineage>
</organism>
<feature type="compositionally biased region" description="Polar residues" evidence="1">
    <location>
        <begin position="1"/>
        <end position="10"/>
    </location>
</feature>
<dbReference type="PANTHER" id="PTHR45786:SF80">
    <property type="entry name" value="HELITRON HELICASE-LIKE DOMAIN-CONTAINING PROTEIN"/>
    <property type="match status" value="1"/>
</dbReference>
<reference evidence="2 4" key="1">
    <citation type="journal article" date="2011" name="Nature">
        <title>The Medicago genome provides insight into the evolution of rhizobial symbioses.</title>
        <authorList>
            <person name="Young N.D."/>
            <person name="Debelle F."/>
            <person name="Oldroyd G.E."/>
            <person name="Geurts R."/>
            <person name="Cannon S.B."/>
            <person name="Udvardi M.K."/>
            <person name="Benedito V.A."/>
            <person name="Mayer K.F."/>
            <person name="Gouzy J."/>
            <person name="Schoof H."/>
            <person name="Van de Peer Y."/>
            <person name="Proost S."/>
            <person name="Cook D.R."/>
            <person name="Meyers B.C."/>
            <person name="Spannagl M."/>
            <person name="Cheung F."/>
            <person name="De Mita S."/>
            <person name="Krishnakumar V."/>
            <person name="Gundlach H."/>
            <person name="Zhou S."/>
            <person name="Mudge J."/>
            <person name="Bharti A.K."/>
            <person name="Murray J.D."/>
            <person name="Naoumkina M.A."/>
            <person name="Rosen B."/>
            <person name="Silverstein K.A."/>
            <person name="Tang H."/>
            <person name="Rombauts S."/>
            <person name="Zhao P.X."/>
            <person name="Zhou P."/>
            <person name="Barbe V."/>
            <person name="Bardou P."/>
            <person name="Bechner M."/>
            <person name="Bellec A."/>
            <person name="Berger A."/>
            <person name="Berges H."/>
            <person name="Bidwell S."/>
            <person name="Bisseling T."/>
            <person name="Choisne N."/>
            <person name="Couloux A."/>
            <person name="Denny R."/>
            <person name="Deshpande S."/>
            <person name="Dai X."/>
            <person name="Doyle J.J."/>
            <person name="Dudez A.M."/>
            <person name="Farmer A.D."/>
            <person name="Fouteau S."/>
            <person name="Franken C."/>
            <person name="Gibelin C."/>
            <person name="Gish J."/>
            <person name="Goldstein S."/>
            <person name="Gonzalez A.J."/>
            <person name="Green P.J."/>
            <person name="Hallab A."/>
            <person name="Hartog M."/>
            <person name="Hua A."/>
            <person name="Humphray S.J."/>
            <person name="Jeong D.H."/>
            <person name="Jing Y."/>
            <person name="Jocker A."/>
            <person name="Kenton S.M."/>
            <person name="Kim D.J."/>
            <person name="Klee K."/>
            <person name="Lai H."/>
            <person name="Lang C."/>
            <person name="Lin S."/>
            <person name="Macmil S.L."/>
            <person name="Magdelenat G."/>
            <person name="Matthews L."/>
            <person name="McCorrison J."/>
            <person name="Monaghan E.L."/>
            <person name="Mun J.H."/>
            <person name="Najar F.Z."/>
            <person name="Nicholson C."/>
            <person name="Noirot C."/>
            <person name="O'Bleness M."/>
            <person name="Paule C.R."/>
            <person name="Poulain J."/>
            <person name="Prion F."/>
            <person name="Qin B."/>
            <person name="Qu C."/>
            <person name="Retzel E.F."/>
            <person name="Riddle C."/>
            <person name="Sallet E."/>
            <person name="Samain S."/>
            <person name="Samson N."/>
            <person name="Sanders I."/>
            <person name="Saurat O."/>
            <person name="Scarpelli C."/>
            <person name="Schiex T."/>
            <person name="Segurens B."/>
            <person name="Severin A.J."/>
            <person name="Sherrier D.J."/>
            <person name="Shi R."/>
            <person name="Sims S."/>
            <person name="Singer S.R."/>
            <person name="Sinharoy S."/>
            <person name="Sterck L."/>
            <person name="Viollet A."/>
            <person name="Wang B.B."/>
            <person name="Wang K."/>
            <person name="Wang M."/>
            <person name="Wang X."/>
            <person name="Warfsmann J."/>
            <person name="Weissenbach J."/>
            <person name="White D.D."/>
            <person name="White J.D."/>
            <person name="Wiley G.B."/>
            <person name="Wincker P."/>
            <person name="Xing Y."/>
            <person name="Yang L."/>
            <person name="Yao Z."/>
            <person name="Ying F."/>
            <person name="Zhai J."/>
            <person name="Zhou L."/>
            <person name="Zuber A."/>
            <person name="Denarie J."/>
            <person name="Dixon R.A."/>
            <person name="May G.D."/>
            <person name="Schwartz D.C."/>
            <person name="Rogers J."/>
            <person name="Quetier F."/>
            <person name="Town C.D."/>
            <person name="Roe B.A."/>
        </authorList>
    </citation>
    <scope>NUCLEOTIDE SEQUENCE [LARGE SCALE GENOMIC DNA]</scope>
    <source>
        <strain evidence="2">A17</strain>
        <strain evidence="3 4">cv. Jemalong A17</strain>
    </source>
</reference>
<evidence type="ECO:0000313" key="3">
    <source>
        <dbReference type="EnsemblPlants" id="KEH17660"/>
    </source>
</evidence>
<keyword evidence="4" id="KW-1185">Reference proteome</keyword>
<feature type="region of interest" description="Disordered" evidence="1">
    <location>
        <begin position="104"/>
        <end position="164"/>
    </location>
</feature>
<reference evidence="3" key="3">
    <citation type="submission" date="2015-06" db="UniProtKB">
        <authorList>
            <consortium name="EnsemblPlants"/>
        </authorList>
    </citation>
    <scope>IDENTIFICATION</scope>
    <source>
        <strain evidence="3">cv. Jemalong A17</strain>
    </source>
</reference>
<feature type="region of interest" description="Disordered" evidence="1">
    <location>
        <begin position="1"/>
        <end position="76"/>
    </location>
</feature>
<protein>
    <recommendedName>
        <fullName evidence="5">Helitron helicase-like domain-containing protein</fullName>
    </recommendedName>
</protein>
<evidence type="ECO:0000313" key="2">
    <source>
        <dbReference type="EMBL" id="KEH17660.1"/>
    </source>
</evidence>
<proteinExistence type="predicted"/>
<accession>A0A072TVW1</accession>
<dbReference type="Proteomes" id="UP000002051">
    <property type="component" value="Unassembled WGS sequence"/>
</dbReference>
<evidence type="ECO:0008006" key="5">
    <source>
        <dbReference type="Google" id="ProtNLM"/>
    </source>
</evidence>
<evidence type="ECO:0000313" key="4">
    <source>
        <dbReference type="Proteomes" id="UP000002051"/>
    </source>
</evidence>
<sequence length="437" mass="50354">MENNRVQQSRDLQRERRTQNARNRRQNMSHEQREQELSRRRTNYRQSKERGKQPQTTSETNRDHMMPSNDLTNLNFTSSRVQGTHDNEAGTSSRRRINHTTSAYFQGTHHNEAGPSSRRRFNHTTSGYFQGTHDNEAGPSRRNSYDTKSETPTSNVISDTTPNDAKSYYNQVPRCTFQAIHNSAQNFKNIVMMINALLPTPRMCRQCNGKLFYKETQYMCCKNGNATVTQVAAPEELRQLFSDTTIAGRHFRQNIKGYNHVMSFTSLGVHIDETMHATSRGIYTFRAQGSIFHKIGGFHPNQGSRPRFLQLYIYDTDNELQNRMIENPQLNQAVLALQSNVHECRLLIKERLSNQPQYNLPSASQVAAIIVGGDDVTLERGRDINIFSNDGNLQKVQETMGYYDPLQYPLLFPFGTYGWGPPNKKFFWNKDFMSGIL</sequence>
<gene>
    <name evidence="2" type="ORF">MTR_0003s0430</name>
</gene>
<dbReference type="PANTHER" id="PTHR45786">
    <property type="entry name" value="DNA BINDING PROTEIN-LIKE"/>
    <property type="match status" value="1"/>
</dbReference>
<feature type="compositionally biased region" description="Polar residues" evidence="1">
    <location>
        <begin position="150"/>
        <end position="164"/>
    </location>
</feature>
<feature type="compositionally biased region" description="Basic and acidic residues" evidence="1">
    <location>
        <begin position="28"/>
        <end position="39"/>
    </location>
</feature>